<dbReference type="PaxDb" id="3708-A0A078JAK8"/>
<dbReference type="EMBL" id="LK034492">
    <property type="protein sequence ID" value="CDY64593.1"/>
    <property type="molecule type" value="Genomic_DNA"/>
</dbReference>
<evidence type="ECO:0000313" key="1">
    <source>
        <dbReference type="EMBL" id="CAF1929701.1"/>
    </source>
</evidence>
<proteinExistence type="predicted"/>
<evidence type="ECO:0000313" key="3">
    <source>
        <dbReference type="Proteomes" id="UP000028999"/>
    </source>
</evidence>
<reference evidence="1" key="3">
    <citation type="submission" date="2021-01" db="EMBL/GenBank/DDBJ databases">
        <authorList>
            <consortium name="Genoscope - CEA"/>
            <person name="William W."/>
        </authorList>
    </citation>
    <scope>NUCLEOTIDE SEQUENCE</scope>
</reference>
<dbReference type="AlphaFoldDB" id="A0A078JAK8"/>
<name>A0A078JAK8_BRANA</name>
<evidence type="ECO:0000313" key="2">
    <source>
        <dbReference type="EMBL" id="CDY64593.1"/>
    </source>
</evidence>
<dbReference type="Gramene" id="CDY64593">
    <property type="protein sequence ID" value="CDY64593"/>
    <property type="gene ID" value="GSBRNA2T00042394001"/>
</dbReference>
<dbReference type="Proteomes" id="UP000028999">
    <property type="component" value="Unassembled WGS sequence"/>
</dbReference>
<protein>
    <submittedName>
        <fullName evidence="1">(rape) hypothetical protein</fullName>
    </submittedName>
    <submittedName>
        <fullName evidence="2">BnaCnng44250D protein</fullName>
    </submittedName>
</protein>
<sequence length="38" mass="4267">MIHHLTLEILRRRSFTKRNCGINPKIVGGDSPSTTTES</sequence>
<dbReference type="Proteomes" id="UP001295469">
    <property type="component" value="Chromosome C05"/>
</dbReference>
<accession>A0A078JAK8</accession>
<organism evidence="2 3">
    <name type="scientific">Brassica napus</name>
    <name type="common">Rape</name>
    <dbReference type="NCBI Taxonomy" id="3708"/>
    <lineage>
        <taxon>Eukaryota</taxon>
        <taxon>Viridiplantae</taxon>
        <taxon>Streptophyta</taxon>
        <taxon>Embryophyta</taxon>
        <taxon>Tracheophyta</taxon>
        <taxon>Spermatophyta</taxon>
        <taxon>Magnoliopsida</taxon>
        <taxon>eudicotyledons</taxon>
        <taxon>Gunneridae</taxon>
        <taxon>Pentapetalae</taxon>
        <taxon>rosids</taxon>
        <taxon>malvids</taxon>
        <taxon>Brassicales</taxon>
        <taxon>Brassicaceae</taxon>
        <taxon>Brassiceae</taxon>
        <taxon>Brassica</taxon>
    </lineage>
</organism>
<reference evidence="2" key="2">
    <citation type="submission" date="2014-06" db="EMBL/GenBank/DDBJ databases">
        <authorList>
            <person name="Genoscope - CEA"/>
        </authorList>
    </citation>
    <scope>NUCLEOTIDE SEQUENCE</scope>
</reference>
<keyword evidence="3" id="KW-1185">Reference proteome</keyword>
<dbReference type="EMBL" id="HG994369">
    <property type="protein sequence ID" value="CAF1929701.1"/>
    <property type="molecule type" value="Genomic_DNA"/>
</dbReference>
<reference evidence="2 3" key="1">
    <citation type="journal article" date="2014" name="Science">
        <title>Plant genetics. Early allopolyploid evolution in the post-Neolithic Brassica napus oilseed genome.</title>
        <authorList>
            <person name="Chalhoub B."/>
            <person name="Denoeud F."/>
            <person name="Liu S."/>
            <person name="Parkin I.A."/>
            <person name="Tang H."/>
            <person name="Wang X."/>
            <person name="Chiquet J."/>
            <person name="Belcram H."/>
            <person name="Tong C."/>
            <person name="Samans B."/>
            <person name="Correa M."/>
            <person name="Da Silva C."/>
            <person name="Just J."/>
            <person name="Falentin C."/>
            <person name="Koh C.S."/>
            <person name="Le Clainche I."/>
            <person name="Bernard M."/>
            <person name="Bento P."/>
            <person name="Noel B."/>
            <person name="Labadie K."/>
            <person name="Alberti A."/>
            <person name="Charles M."/>
            <person name="Arnaud D."/>
            <person name="Guo H."/>
            <person name="Daviaud C."/>
            <person name="Alamery S."/>
            <person name="Jabbari K."/>
            <person name="Zhao M."/>
            <person name="Edger P.P."/>
            <person name="Chelaifa H."/>
            <person name="Tack D."/>
            <person name="Lassalle G."/>
            <person name="Mestiri I."/>
            <person name="Schnel N."/>
            <person name="Le Paslier M.C."/>
            <person name="Fan G."/>
            <person name="Renault V."/>
            <person name="Bayer P.E."/>
            <person name="Golicz A.A."/>
            <person name="Manoli S."/>
            <person name="Lee T.H."/>
            <person name="Thi V.H."/>
            <person name="Chalabi S."/>
            <person name="Hu Q."/>
            <person name="Fan C."/>
            <person name="Tollenaere R."/>
            <person name="Lu Y."/>
            <person name="Battail C."/>
            <person name="Shen J."/>
            <person name="Sidebottom C.H."/>
            <person name="Wang X."/>
            <person name="Canaguier A."/>
            <person name="Chauveau A."/>
            <person name="Berard A."/>
            <person name="Deniot G."/>
            <person name="Guan M."/>
            <person name="Liu Z."/>
            <person name="Sun F."/>
            <person name="Lim Y.P."/>
            <person name="Lyons E."/>
            <person name="Town C.D."/>
            <person name="Bancroft I."/>
            <person name="Wang X."/>
            <person name="Meng J."/>
            <person name="Ma J."/>
            <person name="Pires J.C."/>
            <person name="King G.J."/>
            <person name="Brunel D."/>
            <person name="Delourme R."/>
            <person name="Renard M."/>
            <person name="Aury J.M."/>
            <person name="Adams K.L."/>
            <person name="Batley J."/>
            <person name="Snowdon R.J."/>
            <person name="Tost J."/>
            <person name="Edwards D."/>
            <person name="Zhou Y."/>
            <person name="Hua W."/>
            <person name="Sharpe A.G."/>
            <person name="Paterson A.H."/>
            <person name="Guan C."/>
            <person name="Wincker P."/>
        </authorList>
    </citation>
    <scope>NUCLEOTIDE SEQUENCE [LARGE SCALE GENOMIC DNA]</scope>
    <source>
        <strain evidence="3">cv. Darmor-bzh</strain>
    </source>
</reference>
<gene>
    <name evidence="2" type="primary">BnaCnng44250D</name>
    <name evidence="1" type="ORF">DARMORV10_C05P34880.1</name>
    <name evidence="2" type="ORF">GSBRNA2T00042394001</name>
</gene>